<accession>A0ABY4C6H7</accession>
<protein>
    <submittedName>
        <fullName evidence="1">DUF3187 family protein</fullName>
    </submittedName>
</protein>
<keyword evidence="2" id="KW-1185">Reference proteome</keyword>
<evidence type="ECO:0000313" key="1">
    <source>
        <dbReference type="EMBL" id="UOF00577.1"/>
    </source>
</evidence>
<proteinExistence type="predicted"/>
<dbReference type="InterPro" id="IPR025737">
    <property type="entry name" value="FApF"/>
</dbReference>
<organism evidence="1 2">
    <name type="scientific">Bdellovibrio reynosensis</name>
    <dbReference type="NCBI Taxonomy" id="2835041"/>
    <lineage>
        <taxon>Bacteria</taxon>
        <taxon>Pseudomonadati</taxon>
        <taxon>Bdellovibrionota</taxon>
        <taxon>Bdellovibrionia</taxon>
        <taxon>Bdellovibrionales</taxon>
        <taxon>Pseudobdellovibrionaceae</taxon>
        <taxon>Bdellovibrio</taxon>
    </lineage>
</organism>
<gene>
    <name evidence="1" type="ORF">MNR06_12800</name>
</gene>
<dbReference type="RefSeq" id="WP_243536671.1">
    <property type="nucleotide sequence ID" value="NZ_CP093442.1"/>
</dbReference>
<dbReference type="Proteomes" id="UP000830116">
    <property type="component" value="Chromosome"/>
</dbReference>
<reference evidence="1" key="1">
    <citation type="submission" date="2022-03" db="EMBL/GenBank/DDBJ databases">
        <title>Genome Identification and Characterization of new species Bdellovibrio reynosense LBG001 sp. nov. from a Mexico soil sample.</title>
        <authorList>
            <person name="Camilli A."/>
            <person name="Ajao Y."/>
            <person name="Guo X."/>
        </authorList>
    </citation>
    <scope>NUCLEOTIDE SEQUENCE</scope>
    <source>
        <strain evidence="1">LBG001</strain>
    </source>
</reference>
<sequence length="269" mass="29881">MLGKTILKIFVPFLITPVVVFAAPVKDNSFLIEEAYNQEEGVLQFIQGFQYSDRSNDWNYTFTNEIPLGGEAHQISYVIPVNKSLDQNGADQTGIDDVLINYRYQLFNNQMISMAPRLSLIMPTGDYQKGFGSGVLGLQFNQSVSITLNDKWANHWNLGFTYLPDAKNAADQKASLFGYNFASSVVYFMTEKTNLLCEFVFNSQEEVIGEGQKAEGTSYLLVPGIRTAFDVGEETEIVPGLGAVFGLGPSAVEHETGVFVYLSVESKLW</sequence>
<name>A0ABY4C6H7_9BACT</name>
<evidence type="ECO:0000313" key="2">
    <source>
        <dbReference type="Proteomes" id="UP000830116"/>
    </source>
</evidence>
<dbReference type="EMBL" id="CP093442">
    <property type="protein sequence ID" value="UOF00577.1"/>
    <property type="molecule type" value="Genomic_DNA"/>
</dbReference>
<dbReference type="Pfam" id="PF13557">
    <property type="entry name" value="Phenol_MetA_deg"/>
    <property type="match status" value="1"/>
</dbReference>